<organism evidence="8 9">
    <name type="scientific">candidate division WWE3 bacterium</name>
    <dbReference type="NCBI Taxonomy" id="2053526"/>
    <lineage>
        <taxon>Bacteria</taxon>
        <taxon>Katanobacteria</taxon>
    </lineage>
</organism>
<keyword evidence="6" id="KW-0812">Transmembrane</keyword>
<dbReference type="GO" id="GO:0005737">
    <property type="term" value="C:cytoplasm"/>
    <property type="evidence" value="ECO:0007669"/>
    <property type="project" value="TreeGrafter"/>
</dbReference>
<evidence type="ECO:0000256" key="2">
    <source>
        <dbReference type="ARBA" id="ARBA00022793"/>
    </source>
</evidence>
<reference evidence="8" key="2">
    <citation type="journal article" date="2021" name="Microbiome">
        <title>Successional dynamics and alternative stable states in a saline activated sludge microbial community over 9 years.</title>
        <authorList>
            <person name="Wang Y."/>
            <person name="Ye J."/>
            <person name="Ju F."/>
            <person name="Liu L."/>
            <person name="Boyd J.A."/>
            <person name="Deng Y."/>
            <person name="Parks D.H."/>
            <person name="Jiang X."/>
            <person name="Yin X."/>
            <person name="Woodcroft B.J."/>
            <person name="Tyson G.W."/>
            <person name="Hugenholtz P."/>
            <person name="Polz M.F."/>
            <person name="Zhang T."/>
        </authorList>
    </citation>
    <scope>NUCLEOTIDE SEQUENCE</scope>
    <source>
        <strain evidence="8">HKST-UBA80</strain>
    </source>
</reference>
<dbReference type="Pfam" id="PF13196">
    <property type="entry name" value="DUF4012"/>
    <property type="match status" value="1"/>
</dbReference>
<protein>
    <submittedName>
        <fullName evidence="8">DUF4012 domain-containing protein</fullName>
    </submittedName>
</protein>
<keyword evidence="6" id="KW-1133">Transmembrane helix</keyword>
<name>A0A955E0X5_UNCKA</name>
<evidence type="ECO:0000256" key="1">
    <source>
        <dbReference type="ARBA" id="ARBA00001911"/>
    </source>
</evidence>
<keyword evidence="2" id="KW-0210">Decarboxylase</keyword>
<sequence length="1106" mass="122249">MPNTNVIKKSALSPTVLIVGGAGFVGSHLAEALLLKDARVIVVDNFSTGKQIYVNKFLENPKFALFEADINVGLPKEIESVDYVYHLAGLEAYLTDASSLSYYTLLTNSVGTKVILDFCKACNAKFMLASLVDVYKGLISPAGLDHYYGTSKEVENKYTLNEAKRYAEALTWEYYKEFQSDVRIARFSEIYGPRMSFEASGSLGKAIKNTLENTDIVIYGDGVEKENYIYISDAVSGLVKGMFSDNTSGEIFTFISEEYSTVLETAYLLKNLASSEIEVTFKPKTTSYAGVDKITLDSAALKKIKWSQKVYLKEGLKKTLESFGYDVSSHSFKPASLISKKKNPKSSDEVKIDSLVDETSMGIDDVSIKPGEKPNTPVSTNVPAPEDKNAVLITSQNQISNNPSTIEGISTVDSYGSEKGAPVSSLSILAPEKQFSVKSKPNRRFFSFRKTARDKSLSTKPSQLETLYSSSNLGDSGSSSIVSSADRGGFLSSKKVQFVLSLALVFLAFLIVFVIMPGLQIALHAMRAEGFAQEAISATRSMRLDDAISNSEKAFNELYRADAALSRTYYLFKVVGREDLFTDTRQALNSGKYSIKSIYFLASAGMPLKDLWDTMKPTSENPIDTSKIVEATEDLEVAKENLQLAAYELDQIDYPKLKNRTASYKEQLQNALYLSDLASPFLEQFPSIIGVDGTKSYLVLFQNNNELRPTGGFIGSYAVVNFKDGKIASIVIDDVYNPDGQIALREIKIDSPAPIKTYLQEDSLFIRNANWYPEFSQSAEVIKELFFKVDGRNFDGVFAVDLNMAKEFLEITGPIFLTAYNEEITAQNIYERTQFHSEFTFEAGSEQKKTFLTVMGGKLLESVFGLSDTKLPKMVLATKKLLDERHLMVYLPGSSLGTVFNDLGWDGAIRPTGGDYLQVVNANLGGTKANYYIKNEMAYSVTSLTRDGVLRARLELLYDHTGTDSAWPGGPYTNYVRIITPEGTFLTGAKISANDVETNVFDSVVAEKEGAYNSFGVGFKLDPQKKLKVIFEYDLPEMLNISKENGEYSLYWQKQPGTNDDLMSFSFDGPFGTSISSDDPRLILGSLSGSYSGYLNTDFTTSLKIN</sequence>
<accession>A0A955E0X5</accession>
<dbReference type="Proteomes" id="UP000714817">
    <property type="component" value="Unassembled WGS sequence"/>
</dbReference>
<evidence type="ECO:0000313" key="9">
    <source>
        <dbReference type="Proteomes" id="UP000714817"/>
    </source>
</evidence>
<feature type="transmembrane region" description="Helical" evidence="6">
    <location>
        <begin position="498"/>
        <end position="519"/>
    </location>
</feature>
<dbReference type="PANTHER" id="PTHR43078:SF6">
    <property type="entry name" value="UDP-GLUCURONIC ACID DECARBOXYLASE 1"/>
    <property type="match status" value="1"/>
</dbReference>
<dbReference type="InterPro" id="IPR044516">
    <property type="entry name" value="UXS-like"/>
</dbReference>
<proteinExistence type="predicted"/>
<feature type="domain" description="NAD-dependent epimerase/dehydratase" evidence="7">
    <location>
        <begin position="16"/>
        <end position="240"/>
    </location>
</feature>
<comment type="caution">
    <text evidence="8">The sequence shown here is derived from an EMBL/GenBank/DDBJ whole genome shotgun (WGS) entry which is preliminary data.</text>
</comment>
<evidence type="ECO:0000256" key="4">
    <source>
        <dbReference type="ARBA" id="ARBA00023239"/>
    </source>
</evidence>
<dbReference type="EMBL" id="JAGQNY010000007">
    <property type="protein sequence ID" value="MCA9302158.1"/>
    <property type="molecule type" value="Genomic_DNA"/>
</dbReference>
<dbReference type="InterPro" id="IPR001509">
    <property type="entry name" value="Epimerase_deHydtase"/>
</dbReference>
<reference evidence="8" key="1">
    <citation type="submission" date="2020-04" db="EMBL/GenBank/DDBJ databases">
        <authorList>
            <person name="Zhang T."/>
        </authorList>
    </citation>
    <scope>NUCLEOTIDE SEQUENCE</scope>
    <source>
        <strain evidence="8">HKST-UBA80</strain>
    </source>
</reference>
<gene>
    <name evidence="8" type="ORF">KDA10_02230</name>
</gene>
<evidence type="ECO:0000259" key="7">
    <source>
        <dbReference type="Pfam" id="PF01370"/>
    </source>
</evidence>
<dbReference type="GO" id="GO:0070403">
    <property type="term" value="F:NAD+ binding"/>
    <property type="evidence" value="ECO:0007669"/>
    <property type="project" value="InterPro"/>
</dbReference>
<dbReference type="GO" id="GO:0042732">
    <property type="term" value="P:D-xylose metabolic process"/>
    <property type="evidence" value="ECO:0007669"/>
    <property type="project" value="InterPro"/>
</dbReference>
<evidence type="ECO:0000313" key="8">
    <source>
        <dbReference type="EMBL" id="MCA9302158.1"/>
    </source>
</evidence>
<evidence type="ECO:0000256" key="5">
    <source>
        <dbReference type="SAM" id="MobiDB-lite"/>
    </source>
</evidence>
<dbReference type="SUPFAM" id="SSF51735">
    <property type="entry name" value="NAD(P)-binding Rossmann-fold domains"/>
    <property type="match status" value="1"/>
</dbReference>
<dbReference type="InterPro" id="IPR025101">
    <property type="entry name" value="DUF4012"/>
</dbReference>
<dbReference type="Pfam" id="PF01370">
    <property type="entry name" value="Epimerase"/>
    <property type="match status" value="1"/>
</dbReference>
<dbReference type="AlphaFoldDB" id="A0A955E0X5"/>
<dbReference type="Gene3D" id="3.40.50.720">
    <property type="entry name" value="NAD(P)-binding Rossmann-like Domain"/>
    <property type="match status" value="1"/>
</dbReference>
<evidence type="ECO:0000256" key="6">
    <source>
        <dbReference type="SAM" id="Phobius"/>
    </source>
</evidence>
<keyword evidence="4" id="KW-0456">Lyase</keyword>
<comment type="cofactor">
    <cofactor evidence="1">
        <name>NAD(+)</name>
        <dbReference type="ChEBI" id="CHEBI:57540"/>
    </cofactor>
</comment>
<dbReference type="InterPro" id="IPR036291">
    <property type="entry name" value="NAD(P)-bd_dom_sf"/>
</dbReference>
<keyword evidence="6" id="KW-0472">Membrane</keyword>
<dbReference type="GO" id="GO:0048040">
    <property type="term" value="F:UDP-glucuronate decarboxylase activity"/>
    <property type="evidence" value="ECO:0007669"/>
    <property type="project" value="TreeGrafter"/>
</dbReference>
<evidence type="ECO:0000256" key="3">
    <source>
        <dbReference type="ARBA" id="ARBA00023027"/>
    </source>
</evidence>
<keyword evidence="3" id="KW-0520">NAD</keyword>
<feature type="region of interest" description="Disordered" evidence="5">
    <location>
        <begin position="364"/>
        <end position="385"/>
    </location>
</feature>
<dbReference type="PANTHER" id="PTHR43078">
    <property type="entry name" value="UDP-GLUCURONIC ACID DECARBOXYLASE-RELATED"/>
    <property type="match status" value="1"/>
</dbReference>